<reference evidence="2" key="1">
    <citation type="submission" date="2019-12" db="UniProtKB">
        <authorList>
            <consortium name="WormBaseParasite"/>
        </authorList>
    </citation>
    <scope>IDENTIFICATION</scope>
</reference>
<proteinExistence type="predicted"/>
<name>A0A5S6QI29_TRIMR</name>
<accession>A0A5S6QI29</accession>
<dbReference type="AlphaFoldDB" id="A0A5S6QI29"/>
<protein>
    <submittedName>
        <fullName evidence="2">Uncharacterized protein</fullName>
    </submittedName>
</protein>
<sequence length="122" mass="13618">MAAVGCSQRCRTRVKTSAFLLADFTNVTTSFKLYSLTSDDTVFTHLHRSSEIHRWTVDESVISSMSTIPQQIARFNPLMVAFSSAILMWHASSGRTQAASSAFRELNGYIQTFTVDAILYLV</sequence>
<dbReference type="WBParaSite" id="TMUE_2000007056.1">
    <property type="protein sequence ID" value="TMUE_2000007056.1"/>
    <property type="gene ID" value="WBGene00299775"/>
</dbReference>
<evidence type="ECO:0000313" key="1">
    <source>
        <dbReference type="Proteomes" id="UP000046395"/>
    </source>
</evidence>
<dbReference type="Proteomes" id="UP000046395">
    <property type="component" value="Unassembled WGS sequence"/>
</dbReference>
<evidence type="ECO:0000313" key="2">
    <source>
        <dbReference type="WBParaSite" id="TMUE_2000007056.1"/>
    </source>
</evidence>
<organism evidence="1 2">
    <name type="scientific">Trichuris muris</name>
    <name type="common">Mouse whipworm</name>
    <dbReference type="NCBI Taxonomy" id="70415"/>
    <lineage>
        <taxon>Eukaryota</taxon>
        <taxon>Metazoa</taxon>
        <taxon>Ecdysozoa</taxon>
        <taxon>Nematoda</taxon>
        <taxon>Enoplea</taxon>
        <taxon>Dorylaimia</taxon>
        <taxon>Trichinellida</taxon>
        <taxon>Trichuridae</taxon>
        <taxon>Trichuris</taxon>
    </lineage>
</organism>
<keyword evidence="1" id="KW-1185">Reference proteome</keyword>